<protein>
    <submittedName>
        <fullName evidence="1">Uncharacterized protein</fullName>
    </submittedName>
</protein>
<organism evidence="1">
    <name type="scientific">Arundo donax</name>
    <name type="common">Giant reed</name>
    <name type="synonym">Donax arundinaceus</name>
    <dbReference type="NCBI Taxonomy" id="35708"/>
    <lineage>
        <taxon>Eukaryota</taxon>
        <taxon>Viridiplantae</taxon>
        <taxon>Streptophyta</taxon>
        <taxon>Embryophyta</taxon>
        <taxon>Tracheophyta</taxon>
        <taxon>Spermatophyta</taxon>
        <taxon>Magnoliopsida</taxon>
        <taxon>Liliopsida</taxon>
        <taxon>Poales</taxon>
        <taxon>Poaceae</taxon>
        <taxon>PACMAD clade</taxon>
        <taxon>Arundinoideae</taxon>
        <taxon>Arundineae</taxon>
        <taxon>Arundo</taxon>
    </lineage>
</organism>
<sequence length="25" mass="2848">MLPLKIAVTFGSWVCLCMQTDMQKC</sequence>
<reference evidence="1" key="1">
    <citation type="submission" date="2014-09" db="EMBL/GenBank/DDBJ databases">
        <authorList>
            <person name="Magalhaes I.L.F."/>
            <person name="Oliveira U."/>
            <person name="Santos F.R."/>
            <person name="Vidigal T.H.D.A."/>
            <person name="Brescovit A.D."/>
            <person name="Santos A.J."/>
        </authorList>
    </citation>
    <scope>NUCLEOTIDE SEQUENCE</scope>
    <source>
        <tissue evidence="1">Shoot tissue taken approximately 20 cm above the soil surface</tissue>
    </source>
</reference>
<accession>A0A0A8Z5A5</accession>
<dbReference type="AlphaFoldDB" id="A0A0A8Z5A5"/>
<dbReference type="EMBL" id="GBRH01265970">
    <property type="protein sequence ID" value="JAD31925.1"/>
    <property type="molecule type" value="Transcribed_RNA"/>
</dbReference>
<name>A0A0A8Z5A5_ARUDO</name>
<evidence type="ECO:0000313" key="1">
    <source>
        <dbReference type="EMBL" id="JAD31925.1"/>
    </source>
</evidence>
<proteinExistence type="predicted"/>
<reference evidence="1" key="2">
    <citation type="journal article" date="2015" name="Data Brief">
        <title>Shoot transcriptome of the giant reed, Arundo donax.</title>
        <authorList>
            <person name="Barrero R.A."/>
            <person name="Guerrero F.D."/>
            <person name="Moolhuijzen P."/>
            <person name="Goolsby J.A."/>
            <person name="Tidwell J."/>
            <person name="Bellgard S.E."/>
            <person name="Bellgard M.I."/>
        </authorList>
    </citation>
    <scope>NUCLEOTIDE SEQUENCE</scope>
    <source>
        <tissue evidence="1">Shoot tissue taken approximately 20 cm above the soil surface</tissue>
    </source>
</reference>